<organism evidence="4 5">
    <name type="scientific">Diplodia corticola</name>
    <dbReference type="NCBI Taxonomy" id="236234"/>
    <lineage>
        <taxon>Eukaryota</taxon>
        <taxon>Fungi</taxon>
        <taxon>Dikarya</taxon>
        <taxon>Ascomycota</taxon>
        <taxon>Pezizomycotina</taxon>
        <taxon>Dothideomycetes</taxon>
        <taxon>Dothideomycetes incertae sedis</taxon>
        <taxon>Botryosphaeriales</taxon>
        <taxon>Botryosphaeriaceae</taxon>
        <taxon>Diplodia</taxon>
    </lineage>
</organism>
<sequence>MGGFQAQNQRDSGVSEYCYLLKYVEKNGRAHLSDPWSIRQTAIYHRFVHRSDDHTFIILNSSASSRQRLLRTKAETTLLPTWADVHTLAASRASAQWRAYLNELEEKLEFLKSKAHNSDTLNGVEKADSFTFLQYTDVQDLEVLHDKTLRIIHILTTNFDALRSLSFHLNRHSPSTHPVVDLTIVQDCGRLQVCITEIALQRQRAETIVKRLDAVGQLSLISVRALEALHSSGRISTGLMKLAQTDSNRMLDLSKKAHYDSRSLKTITVLTLVYLPASFASQLLSMGYVSLNRDKNPESLQFASEFWIFVVLTVILLVATIGAWLLLEHRRAKRRAHDDEEVGTSSQEKI</sequence>
<evidence type="ECO:0000259" key="3">
    <source>
        <dbReference type="Pfam" id="PF26616"/>
    </source>
</evidence>
<dbReference type="RefSeq" id="XP_020135629.1">
    <property type="nucleotide sequence ID" value="XM_020270000.1"/>
</dbReference>
<name>A0A1J9RLE2_9PEZI</name>
<keyword evidence="2 4" id="KW-0812">Transmembrane</keyword>
<feature type="transmembrane region" description="Helical" evidence="2">
    <location>
        <begin position="264"/>
        <end position="286"/>
    </location>
</feature>
<comment type="caution">
    <text evidence="4">The sequence shown here is derived from an EMBL/GenBank/DDBJ whole genome shotgun (WGS) entry which is preliminary data.</text>
</comment>
<keyword evidence="1" id="KW-0175">Coiled coil</keyword>
<dbReference type="Pfam" id="PF26616">
    <property type="entry name" value="CorA-like"/>
    <property type="match status" value="1"/>
</dbReference>
<feature type="coiled-coil region" evidence="1">
    <location>
        <begin position="94"/>
        <end position="121"/>
    </location>
</feature>
<proteinExistence type="predicted"/>
<dbReference type="Gene3D" id="1.20.58.340">
    <property type="entry name" value="Magnesium transport protein CorA, transmembrane region"/>
    <property type="match status" value="1"/>
</dbReference>
<feature type="transmembrane region" description="Helical" evidence="2">
    <location>
        <begin position="306"/>
        <end position="327"/>
    </location>
</feature>
<dbReference type="AlphaFoldDB" id="A0A1J9RLE2"/>
<dbReference type="InterPro" id="IPR058257">
    <property type="entry name" value="CorA-like_dom"/>
</dbReference>
<evidence type="ECO:0000313" key="5">
    <source>
        <dbReference type="Proteomes" id="UP000183809"/>
    </source>
</evidence>
<reference evidence="4 5" key="1">
    <citation type="submission" date="2016-10" db="EMBL/GenBank/DDBJ databases">
        <title>Proteomics and genomics reveal pathogen-plant mechanisms compatible with a hemibiotrophic lifestyle of Diplodia corticola.</title>
        <authorList>
            <person name="Fernandes I."/>
            <person name="De Jonge R."/>
            <person name="Van De Peer Y."/>
            <person name="Devreese B."/>
            <person name="Alves A."/>
            <person name="Esteves A.C."/>
        </authorList>
    </citation>
    <scope>NUCLEOTIDE SEQUENCE [LARGE SCALE GENOMIC DNA]</scope>
    <source>
        <strain evidence="4 5">CBS 112549</strain>
    </source>
</reference>
<keyword evidence="2" id="KW-0472">Membrane</keyword>
<dbReference type="EMBL" id="MNUE01000001">
    <property type="protein sequence ID" value="OJD40786.1"/>
    <property type="molecule type" value="Genomic_DNA"/>
</dbReference>
<feature type="domain" description="CorA-like transporter" evidence="3">
    <location>
        <begin position="16"/>
        <end position="114"/>
    </location>
</feature>
<dbReference type="GeneID" id="31010259"/>
<accession>A0A1J9RLE2</accession>
<keyword evidence="2" id="KW-1133">Transmembrane helix</keyword>
<dbReference type="OrthoDB" id="5396681at2759"/>
<evidence type="ECO:0000256" key="2">
    <source>
        <dbReference type="SAM" id="Phobius"/>
    </source>
</evidence>
<evidence type="ECO:0000313" key="4">
    <source>
        <dbReference type="EMBL" id="OJD40786.1"/>
    </source>
</evidence>
<gene>
    <name evidence="4" type="ORF">BKCO1_1000587</name>
</gene>
<evidence type="ECO:0000256" key="1">
    <source>
        <dbReference type="SAM" id="Coils"/>
    </source>
</evidence>
<dbReference type="Proteomes" id="UP000183809">
    <property type="component" value="Unassembled WGS sequence"/>
</dbReference>
<protein>
    <submittedName>
        <fullName evidence="4">Magnesium transport protein transmembrane region</fullName>
    </submittedName>
</protein>
<keyword evidence="5" id="KW-1185">Reference proteome</keyword>